<protein>
    <submittedName>
        <fullName evidence="4">Cytochrome c oxidase subunit II</fullName>
    </submittedName>
</protein>
<keyword evidence="1" id="KW-0812">Transmembrane</keyword>
<feature type="domain" description="Renin receptor-like C-terminal transmembrane spanning segment" evidence="2">
    <location>
        <begin position="15"/>
        <end position="82"/>
    </location>
</feature>
<dbReference type="GO" id="GO:0038023">
    <property type="term" value="F:signaling receptor activity"/>
    <property type="evidence" value="ECO:0007669"/>
    <property type="project" value="InterPro"/>
</dbReference>
<reference evidence="3" key="1">
    <citation type="journal article" date="2012" name="PLoS Negl. Trop. Dis.">
        <title>A systematically improved high quality genome and transcriptome of the human blood fluke Schistosoma mansoni.</title>
        <authorList>
            <person name="Protasio A.V."/>
            <person name="Tsai I.J."/>
            <person name="Babbage A."/>
            <person name="Nichol S."/>
            <person name="Hunt M."/>
            <person name="Aslett M.A."/>
            <person name="De Silva N."/>
            <person name="Velarde G.S."/>
            <person name="Anderson T.J."/>
            <person name="Clark R.C."/>
            <person name="Davidson C."/>
            <person name="Dillon G.P."/>
            <person name="Holroyd N.E."/>
            <person name="LoVerde P.T."/>
            <person name="Lloyd C."/>
            <person name="McQuillan J."/>
            <person name="Oliveira G."/>
            <person name="Otto T.D."/>
            <person name="Parker-Manuel S.J."/>
            <person name="Quail M.A."/>
            <person name="Wilson R.A."/>
            <person name="Zerlotini A."/>
            <person name="Dunne D.W."/>
            <person name="Berriman M."/>
        </authorList>
    </citation>
    <scope>NUCLEOTIDE SEQUENCE [LARGE SCALE GENOMIC DNA]</scope>
    <source>
        <strain evidence="3">Puerto Rican</strain>
    </source>
</reference>
<proteinExistence type="predicted"/>
<reference evidence="4" key="2">
    <citation type="submission" date="2019-11" db="UniProtKB">
        <authorList>
            <consortium name="WormBaseParasite"/>
        </authorList>
    </citation>
    <scope>IDENTIFICATION</scope>
    <source>
        <strain evidence="4">Puerto Rican</strain>
    </source>
</reference>
<dbReference type="AlphaFoldDB" id="A0A5K4F7L2"/>
<organism evidence="3 4">
    <name type="scientific">Schistosoma mansoni</name>
    <name type="common">Blood fluke</name>
    <dbReference type="NCBI Taxonomy" id="6183"/>
    <lineage>
        <taxon>Eukaryota</taxon>
        <taxon>Metazoa</taxon>
        <taxon>Spiralia</taxon>
        <taxon>Lophotrochozoa</taxon>
        <taxon>Platyhelminthes</taxon>
        <taxon>Trematoda</taxon>
        <taxon>Digenea</taxon>
        <taxon>Strigeidida</taxon>
        <taxon>Schistosomatoidea</taxon>
        <taxon>Schistosomatidae</taxon>
        <taxon>Schistosoma</taxon>
    </lineage>
</organism>
<dbReference type="WBParaSite" id="Smp_323560.1">
    <property type="protein sequence ID" value="Smp_323560.1"/>
    <property type="gene ID" value="Smp_323560"/>
</dbReference>
<dbReference type="GO" id="GO:0030177">
    <property type="term" value="P:positive regulation of Wnt signaling pathway"/>
    <property type="evidence" value="ECO:0007669"/>
    <property type="project" value="TreeGrafter"/>
</dbReference>
<dbReference type="GO" id="GO:0009897">
    <property type="term" value="C:external side of plasma membrane"/>
    <property type="evidence" value="ECO:0007669"/>
    <property type="project" value="TreeGrafter"/>
</dbReference>
<dbReference type="PANTHER" id="PTHR13351:SF1">
    <property type="entry name" value="RENIN RECEPTOR"/>
    <property type="match status" value="1"/>
</dbReference>
<evidence type="ECO:0000313" key="3">
    <source>
        <dbReference type="Proteomes" id="UP000008854"/>
    </source>
</evidence>
<dbReference type="PANTHER" id="PTHR13351">
    <property type="entry name" value="RENIN RECEPTOR"/>
    <property type="match status" value="1"/>
</dbReference>
<evidence type="ECO:0000259" key="2">
    <source>
        <dbReference type="Pfam" id="PF07850"/>
    </source>
</evidence>
<dbReference type="Proteomes" id="UP000008854">
    <property type="component" value="Unassembled WGS sequence"/>
</dbReference>
<name>A0A5K4F7L2_SCHMA</name>
<sequence length="82" mass="9372">MIPLHSDIVSSKLFSEKDPAIIKKLNLAPDIRDDYAELFQITLWTSIALILVVWGVSWGIWNMDPGRDGIIYRGTMTRPKQD</sequence>
<evidence type="ECO:0000313" key="4">
    <source>
        <dbReference type="WBParaSite" id="Smp_323560.1"/>
    </source>
</evidence>
<dbReference type="InterPro" id="IPR012493">
    <property type="entry name" value="Renin_rcpt"/>
</dbReference>
<keyword evidence="1" id="KW-0472">Membrane</keyword>
<dbReference type="Pfam" id="PF07850">
    <property type="entry name" value="Renin_r"/>
    <property type="match status" value="1"/>
</dbReference>
<keyword evidence="3" id="KW-1185">Reference proteome</keyword>
<dbReference type="STRING" id="6183.A0A5K4F7L2"/>
<dbReference type="InParanoid" id="A0A5K4F7L2"/>
<feature type="transmembrane region" description="Helical" evidence="1">
    <location>
        <begin position="41"/>
        <end position="61"/>
    </location>
</feature>
<keyword evidence="1" id="KW-1133">Transmembrane helix</keyword>
<dbReference type="InterPro" id="IPR056780">
    <property type="entry name" value="Renin_r_C"/>
</dbReference>
<accession>A0A5K4F7L2</accession>
<evidence type="ECO:0000256" key="1">
    <source>
        <dbReference type="SAM" id="Phobius"/>
    </source>
</evidence>